<keyword evidence="4" id="KW-1185">Reference proteome</keyword>
<feature type="compositionally biased region" description="Basic and acidic residues" evidence="2">
    <location>
        <begin position="255"/>
        <end position="271"/>
    </location>
</feature>
<feature type="domain" description="FAF" evidence="3">
    <location>
        <begin position="130"/>
        <end position="182"/>
    </location>
</feature>
<reference evidence="4" key="1">
    <citation type="journal article" date="2016" name="Nat. Genet.">
        <title>The genome sequences of Arachis duranensis and Arachis ipaensis, the diploid ancestors of cultivated peanut.</title>
        <authorList>
            <person name="Bertioli D.J."/>
            <person name="Cannon S.B."/>
            <person name="Froenicke L."/>
            <person name="Huang G."/>
            <person name="Farmer A.D."/>
            <person name="Cannon E.K."/>
            <person name="Liu X."/>
            <person name="Gao D."/>
            <person name="Clevenger J."/>
            <person name="Dash S."/>
            <person name="Ren L."/>
            <person name="Moretzsohn M.C."/>
            <person name="Shirasawa K."/>
            <person name="Huang W."/>
            <person name="Vidigal B."/>
            <person name="Abernathy B."/>
            <person name="Chu Y."/>
            <person name="Niederhuth C.E."/>
            <person name="Umale P."/>
            <person name="Araujo A.C."/>
            <person name="Kozik A."/>
            <person name="Kim K.D."/>
            <person name="Burow M.D."/>
            <person name="Varshney R.K."/>
            <person name="Wang X."/>
            <person name="Zhang X."/>
            <person name="Barkley N."/>
            <person name="Guimaraes P.M."/>
            <person name="Isobe S."/>
            <person name="Guo B."/>
            <person name="Liao B."/>
            <person name="Stalker H.T."/>
            <person name="Schmitz R.J."/>
            <person name="Scheffler B.E."/>
            <person name="Leal-Bertioli S.C."/>
            <person name="Xun X."/>
            <person name="Jackson S.A."/>
            <person name="Michelmore R."/>
            <person name="Ozias-Akins P."/>
        </authorList>
    </citation>
    <scope>NUCLEOTIDE SEQUENCE [LARGE SCALE GENOMIC DNA]</scope>
    <source>
        <strain evidence="4">cv. V14167</strain>
    </source>
</reference>
<feature type="compositionally biased region" description="Acidic residues" evidence="2">
    <location>
        <begin position="228"/>
        <end position="254"/>
    </location>
</feature>
<accession>A0A6P4DH57</accession>
<dbReference type="InterPro" id="IPR046431">
    <property type="entry name" value="FAF_dom"/>
</dbReference>
<proteinExistence type="inferred from homology"/>
<reference evidence="5" key="2">
    <citation type="submission" date="2025-08" db="UniProtKB">
        <authorList>
            <consortium name="RefSeq"/>
        </authorList>
    </citation>
    <scope>IDENTIFICATION</scope>
    <source>
        <tissue evidence="5">Whole plant</tissue>
    </source>
</reference>
<feature type="region of interest" description="Disordered" evidence="2">
    <location>
        <begin position="98"/>
        <end position="149"/>
    </location>
</feature>
<dbReference type="PANTHER" id="PTHR33155:SF27">
    <property type="entry name" value="FANTASTIC FOUR-LIKE PROTEIN (DUF3049)"/>
    <property type="match status" value="1"/>
</dbReference>
<organism evidence="4 5">
    <name type="scientific">Arachis duranensis</name>
    <name type="common">Wild peanut</name>
    <dbReference type="NCBI Taxonomy" id="130453"/>
    <lineage>
        <taxon>Eukaryota</taxon>
        <taxon>Viridiplantae</taxon>
        <taxon>Streptophyta</taxon>
        <taxon>Embryophyta</taxon>
        <taxon>Tracheophyta</taxon>
        <taxon>Spermatophyta</taxon>
        <taxon>Magnoliopsida</taxon>
        <taxon>eudicotyledons</taxon>
        <taxon>Gunneridae</taxon>
        <taxon>Pentapetalae</taxon>
        <taxon>rosids</taxon>
        <taxon>fabids</taxon>
        <taxon>Fabales</taxon>
        <taxon>Fabaceae</taxon>
        <taxon>Papilionoideae</taxon>
        <taxon>50 kb inversion clade</taxon>
        <taxon>dalbergioids sensu lato</taxon>
        <taxon>Dalbergieae</taxon>
        <taxon>Pterocarpus clade</taxon>
        <taxon>Arachis</taxon>
    </lineage>
</organism>
<feature type="region of interest" description="Disordered" evidence="2">
    <location>
        <begin position="203"/>
        <end position="271"/>
    </location>
</feature>
<comment type="similarity">
    <text evidence="1">Belongs to the fantastic four family.</text>
</comment>
<dbReference type="PANTHER" id="PTHR33155">
    <property type="entry name" value="FANTASTIC FOUR-LIKE PROTEIN (DUF3049)"/>
    <property type="match status" value="1"/>
</dbReference>
<evidence type="ECO:0000256" key="2">
    <source>
        <dbReference type="SAM" id="MobiDB-lite"/>
    </source>
</evidence>
<sequence>MINTFLKNKNIHLKLQQHHHQSPGLGLLTLPNHDEQPKRPPNVVESAMLMSHHYYSSPSTAIGFDDNGMTSCTESLGFESSNVRRLICDHQQEQELIHDENHDADVSDWRRNNMDRKESRGGRNSKVSRSFPPPLTSLNRNGQPSFFLRPARKDGRLELTQVRIQRQEILHACRQDGRLILHRIPDRTLFEEEQEQAAYDAAYHDEDEDEDEDENEDEDEYEHAAYHEEDEAVYYDKDEDEDEDKDEEQEEYEYEHEHEQEVIIANGKDDQRSRYGNELRRCHEMVNMNVNMNMNHHHDHRHQHLQLCGISIV</sequence>
<dbReference type="Pfam" id="PF11250">
    <property type="entry name" value="FAF"/>
    <property type="match status" value="1"/>
</dbReference>
<dbReference type="RefSeq" id="XP_015968214.3">
    <property type="nucleotide sequence ID" value="XM_016112728.3"/>
</dbReference>
<evidence type="ECO:0000256" key="1">
    <source>
        <dbReference type="ARBA" id="ARBA00008690"/>
    </source>
</evidence>
<dbReference type="Proteomes" id="UP000515211">
    <property type="component" value="Chromosome 6"/>
</dbReference>
<name>A0A6P4DH57_ARADU</name>
<evidence type="ECO:0000259" key="3">
    <source>
        <dbReference type="Pfam" id="PF11250"/>
    </source>
</evidence>
<dbReference type="KEGG" id="adu:107491807"/>
<dbReference type="GeneID" id="107491807"/>
<feature type="compositionally biased region" description="Acidic residues" evidence="2">
    <location>
        <begin position="205"/>
        <end position="221"/>
    </location>
</feature>
<dbReference type="AlphaFoldDB" id="A0A6P4DH57"/>
<feature type="compositionally biased region" description="Basic and acidic residues" evidence="2">
    <location>
        <begin position="98"/>
        <end position="121"/>
    </location>
</feature>
<evidence type="ECO:0000313" key="5">
    <source>
        <dbReference type="RefSeq" id="XP_015968214.3"/>
    </source>
</evidence>
<evidence type="ECO:0000313" key="4">
    <source>
        <dbReference type="Proteomes" id="UP000515211"/>
    </source>
</evidence>
<protein>
    <submittedName>
        <fullName evidence="5">Protein FANTASTIC FOUR 1-like</fullName>
    </submittedName>
</protein>
<dbReference type="InterPro" id="IPR021410">
    <property type="entry name" value="FAF"/>
</dbReference>
<gene>
    <name evidence="5" type="primary">LOC107491807</name>
</gene>